<feature type="non-terminal residue" evidence="2">
    <location>
        <position position="57"/>
    </location>
</feature>
<protein>
    <submittedName>
        <fullName evidence="2">SSPO protein</fullName>
    </submittedName>
</protein>
<dbReference type="CDD" id="cd19941">
    <property type="entry name" value="TIL"/>
    <property type="match status" value="1"/>
</dbReference>
<feature type="domain" description="TIL" evidence="1">
    <location>
        <begin position="1"/>
        <end position="57"/>
    </location>
</feature>
<dbReference type="Gene3D" id="2.10.25.10">
    <property type="entry name" value="Laminin"/>
    <property type="match status" value="1"/>
</dbReference>
<accession>A0A7L3CNW1</accession>
<reference evidence="2 3" key="1">
    <citation type="submission" date="2019-09" db="EMBL/GenBank/DDBJ databases">
        <title>Bird 10,000 Genomes (B10K) Project - Family phase.</title>
        <authorList>
            <person name="Zhang G."/>
        </authorList>
    </citation>
    <scope>NUCLEOTIDE SEQUENCE [LARGE SCALE GENOMIC DNA]</scope>
    <source>
        <strain evidence="2">B10K-DU-012-45</strain>
    </source>
</reference>
<name>A0A7L3CNW1_PELUR</name>
<feature type="non-terminal residue" evidence="2">
    <location>
        <position position="1"/>
    </location>
</feature>
<evidence type="ECO:0000259" key="1">
    <source>
        <dbReference type="Pfam" id="PF01826"/>
    </source>
</evidence>
<dbReference type="EMBL" id="VZTQ01024215">
    <property type="protein sequence ID" value="NXT45294.1"/>
    <property type="molecule type" value="Genomic_DNA"/>
</dbReference>
<keyword evidence="3" id="KW-1185">Reference proteome</keyword>
<gene>
    <name evidence="2" type="primary">Sspo_1</name>
    <name evidence="2" type="ORF">PELURI_R16143</name>
</gene>
<dbReference type="Pfam" id="PF01826">
    <property type="entry name" value="TIL"/>
    <property type="match status" value="1"/>
</dbReference>
<dbReference type="Proteomes" id="UP000555367">
    <property type="component" value="Unassembled WGS sequence"/>
</dbReference>
<dbReference type="SUPFAM" id="SSF57567">
    <property type="entry name" value="Serine protease inhibitors"/>
    <property type="match status" value="1"/>
</dbReference>
<proteinExistence type="predicted"/>
<dbReference type="AlphaFoldDB" id="A0A7L3CNW1"/>
<dbReference type="InterPro" id="IPR036084">
    <property type="entry name" value="Ser_inhib-like_sf"/>
</dbReference>
<evidence type="ECO:0000313" key="2">
    <source>
        <dbReference type="EMBL" id="NXT45294.1"/>
    </source>
</evidence>
<organism evidence="2 3">
    <name type="scientific">Pelecanoides urinatrix</name>
    <name type="common">Common diving petrel</name>
    <name type="synonym">Procellaria urinatrix</name>
    <dbReference type="NCBI Taxonomy" id="37079"/>
    <lineage>
        <taxon>Eukaryota</taxon>
        <taxon>Metazoa</taxon>
        <taxon>Chordata</taxon>
        <taxon>Craniata</taxon>
        <taxon>Vertebrata</taxon>
        <taxon>Euteleostomi</taxon>
        <taxon>Archelosauria</taxon>
        <taxon>Archosauria</taxon>
        <taxon>Dinosauria</taxon>
        <taxon>Saurischia</taxon>
        <taxon>Theropoda</taxon>
        <taxon>Coelurosauria</taxon>
        <taxon>Aves</taxon>
        <taxon>Neognathae</taxon>
        <taxon>Neoaves</taxon>
        <taxon>Aequornithes</taxon>
        <taxon>Procellariiformes</taxon>
        <taxon>Procellariidae</taxon>
        <taxon>Pelecanoides</taxon>
    </lineage>
</organism>
<sequence length="57" mass="5542">CAGGQRYLDCGPPCGRSCAELRPGGPGPCPELGGLCVPGCSCPAGLVLAEGDQCVPP</sequence>
<comment type="caution">
    <text evidence="2">The sequence shown here is derived from an EMBL/GenBank/DDBJ whole genome shotgun (WGS) entry which is preliminary data.</text>
</comment>
<dbReference type="InterPro" id="IPR002919">
    <property type="entry name" value="TIL_dom"/>
</dbReference>
<evidence type="ECO:0000313" key="3">
    <source>
        <dbReference type="Proteomes" id="UP000555367"/>
    </source>
</evidence>